<dbReference type="EMBL" id="JAKLMC020000034">
    <property type="protein sequence ID" value="KAK5949624.1"/>
    <property type="molecule type" value="Genomic_DNA"/>
</dbReference>
<dbReference type="Pfam" id="PF24565">
    <property type="entry name" value="Ned1_M"/>
    <property type="match status" value="1"/>
</dbReference>
<dbReference type="SMART" id="SM00775">
    <property type="entry name" value="LNS2"/>
    <property type="match status" value="1"/>
</dbReference>
<feature type="compositionally biased region" description="Polar residues" evidence="3">
    <location>
        <begin position="364"/>
        <end position="374"/>
    </location>
</feature>
<comment type="caution">
    <text evidence="5">The sequence shown here is derived from an EMBL/GenBank/DDBJ whole genome shotgun (WGS) entry which is preliminary data.</text>
</comment>
<dbReference type="GO" id="GO:0009062">
    <property type="term" value="P:fatty acid catabolic process"/>
    <property type="evidence" value="ECO:0007669"/>
    <property type="project" value="TreeGrafter"/>
</dbReference>
<feature type="compositionally biased region" description="Acidic residues" evidence="3">
    <location>
        <begin position="652"/>
        <end position="664"/>
    </location>
</feature>
<dbReference type="InterPro" id="IPR031315">
    <property type="entry name" value="LNS2/PITP"/>
</dbReference>
<feature type="region of interest" description="Disordered" evidence="3">
    <location>
        <begin position="94"/>
        <end position="182"/>
    </location>
</feature>
<accession>A0AAN8I2Z3</accession>
<dbReference type="Gene3D" id="3.40.50.1000">
    <property type="entry name" value="HAD superfamily/HAD-like"/>
    <property type="match status" value="1"/>
</dbReference>
<evidence type="ECO:0000313" key="6">
    <source>
        <dbReference type="Proteomes" id="UP001316803"/>
    </source>
</evidence>
<dbReference type="SUPFAM" id="SSF56784">
    <property type="entry name" value="HAD-like"/>
    <property type="match status" value="1"/>
</dbReference>
<dbReference type="GO" id="GO:0005634">
    <property type="term" value="C:nucleus"/>
    <property type="evidence" value="ECO:0007669"/>
    <property type="project" value="UniProtKB-ARBA"/>
</dbReference>
<feature type="compositionally biased region" description="Low complexity" evidence="3">
    <location>
        <begin position="225"/>
        <end position="238"/>
    </location>
</feature>
<feature type="region of interest" description="Disordered" evidence="3">
    <location>
        <begin position="645"/>
        <end position="685"/>
    </location>
</feature>
<dbReference type="Pfam" id="PF08235">
    <property type="entry name" value="LNS2"/>
    <property type="match status" value="1"/>
</dbReference>
<dbReference type="AlphaFoldDB" id="A0AAN8I2Z3"/>
<dbReference type="PANTHER" id="PTHR12181:SF12">
    <property type="entry name" value="PHOSPHATIDATE PHOSPHATASE"/>
    <property type="match status" value="1"/>
</dbReference>
<dbReference type="GO" id="GO:0008195">
    <property type="term" value="F:phosphatidate phosphatase activity"/>
    <property type="evidence" value="ECO:0007669"/>
    <property type="project" value="UniProtKB-EC"/>
</dbReference>
<keyword evidence="5" id="KW-0378">Hydrolase</keyword>
<evidence type="ECO:0000313" key="5">
    <source>
        <dbReference type="EMBL" id="KAK5949624.1"/>
    </source>
</evidence>
<dbReference type="InterPro" id="IPR026058">
    <property type="entry name" value="LIPIN"/>
</dbReference>
<evidence type="ECO:0000256" key="1">
    <source>
        <dbReference type="ARBA" id="ARBA00005476"/>
    </source>
</evidence>
<reference evidence="5 6" key="1">
    <citation type="submission" date="2022-12" db="EMBL/GenBank/DDBJ databases">
        <title>Genomic features and morphological characterization of a novel Knufia sp. strain isolated from spacecraft assembly facility.</title>
        <authorList>
            <person name="Teixeira M."/>
            <person name="Chander A.M."/>
            <person name="Stajich J.E."/>
            <person name="Venkateswaran K."/>
        </authorList>
    </citation>
    <scope>NUCLEOTIDE SEQUENCE [LARGE SCALE GENOMIC DNA]</scope>
    <source>
        <strain evidence="5 6">FJI-L2-BK-P2</strain>
    </source>
</reference>
<name>A0AAN8I2Z3_9EURO</name>
<dbReference type="Pfam" id="PF04571">
    <property type="entry name" value="Lipin_N"/>
    <property type="match status" value="1"/>
</dbReference>
<feature type="compositionally biased region" description="Polar residues" evidence="3">
    <location>
        <begin position="95"/>
        <end position="124"/>
    </location>
</feature>
<evidence type="ECO:0000256" key="3">
    <source>
        <dbReference type="SAM" id="MobiDB-lite"/>
    </source>
</evidence>
<dbReference type="EC" id="3.1.3.4" evidence="5"/>
<keyword evidence="2" id="KW-0597">Phosphoprotein</keyword>
<feature type="domain" description="LNS2/PITP" evidence="4">
    <location>
        <begin position="439"/>
        <end position="595"/>
    </location>
</feature>
<dbReference type="InterPro" id="IPR023214">
    <property type="entry name" value="HAD_sf"/>
</dbReference>
<feature type="region of interest" description="Disordered" evidence="3">
    <location>
        <begin position="334"/>
        <end position="393"/>
    </location>
</feature>
<sequence>MQYVRGVASAVAKTYNSINPATLSGAIDVIVIEQEDGSLACSPFHVRFGKFQLLRPSEKKVEFRVNGEKQDYAMKLGDGGEAFFVFETQHDIPPSMQTSPLVSPASSPDTIKPQQSRPTLQNEPSFLDLEGGRSSSPDLENGGVPILRHERSNLSDRGIYGTSLPQDDLPPEPWSGEGLSLNPKHPQLLRAASEELISSLDQESIDKFNESVRRNSFLLPEPTPDDSSTTPTPTGTPSIQAGDRPKQAYDRALTLSKRLSTSNIRSKVTESGDLMLDMTGYKSSEDQALRAEALARKLLSEELEGNYDIGSLIGTDEKGNLWIYSSEEAKDAANKRVQQSSLGTTSFISGSDSDPGYHSDSDRSTSPALATNSHVRAKSEELPNVRQSSESTHFAKTLRLTSDQLKKLNLRPGHNPISFTVNKSTCSAMMYLWRHETPIVISDIDGTITKSDVWGHVYNTLGKDWTHIGVAKLYTDIVANGYNIFYLTSRSVGQADTTRNYLNSIEQDGLRLPKGPVIMSPDRTIAALRREVYLRKPEVFKMACLRDILSLFPGRTNPFYAGFGNRLTDALSYRTVHIPSSRIFTINSKAEVSLDLLSLNTYKSSYVSMRQIVDHSFPPTSTLVKEGGELFTDFNYWRDDPSSDIDHFVPSDSEEGDEDQDTEDDRSRGYLSRASTMQRPESRLEDSVIRESIEVDKEADMNRLRIVDSLQSSTASLSEDETGTEDEDYVNDYVDGGRRRHTVRR</sequence>
<protein>
    <submittedName>
        <fullName evidence="5">Lipin Ned1</fullName>
        <ecNumber evidence="5">3.1.3.4</ecNumber>
    </submittedName>
</protein>
<feature type="region of interest" description="Disordered" evidence="3">
    <location>
        <begin position="708"/>
        <end position="745"/>
    </location>
</feature>
<evidence type="ECO:0000256" key="2">
    <source>
        <dbReference type="ARBA" id="ARBA00022553"/>
    </source>
</evidence>
<organism evidence="5 6">
    <name type="scientific">Knufia fluminis</name>
    <dbReference type="NCBI Taxonomy" id="191047"/>
    <lineage>
        <taxon>Eukaryota</taxon>
        <taxon>Fungi</taxon>
        <taxon>Dikarya</taxon>
        <taxon>Ascomycota</taxon>
        <taxon>Pezizomycotina</taxon>
        <taxon>Eurotiomycetes</taxon>
        <taxon>Chaetothyriomycetidae</taxon>
        <taxon>Chaetothyriales</taxon>
        <taxon>Trichomeriaceae</taxon>
        <taxon>Knufia</taxon>
    </lineage>
</organism>
<dbReference type="InterPro" id="IPR057124">
    <property type="entry name" value="Ned1-like_M"/>
</dbReference>
<gene>
    <name evidence="5" type="primary">ned1</name>
    <name evidence="5" type="ORF">OHC33_009431</name>
</gene>
<evidence type="ECO:0000259" key="4">
    <source>
        <dbReference type="SMART" id="SM00775"/>
    </source>
</evidence>
<keyword evidence="6" id="KW-1185">Reference proteome</keyword>
<dbReference type="InterPro" id="IPR013209">
    <property type="entry name" value="LNS2"/>
</dbReference>
<dbReference type="GO" id="GO:0019432">
    <property type="term" value="P:triglyceride biosynthetic process"/>
    <property type="evidence" value="ECO:0007669"/>
    <property type="project" value="TreeGrafter"/>
</dbReference>
<feature type="compositionally biased region" description="Acidic residues" evidence="3">
    <location>
        <begin position="718"/>
        <end position="730"/>
    </location>
</feature>
<dbReference type="InterPro" id="IPR036412">
    <property type="entry name" value="HAD-like_sf"/>
</dbReference>
<feature type="compositionally biased region" description="Polar residues" evidence="3">
    <location>
        <begin position="336"/>
        <end position="352"/>
    </location>
</feature>
<feature type="region of interest" description="Disordered" evidence="3">
    <location>
        <begin position="215"/>
        <end position="246"/>
    </location>
</feature>
<dbReference type="InterPro" id="IPR007651">
    <property type="entry name" value="Lipin_N"/>
</dbReference>
<proteinExistence type="inferred from homology"/>
<dbReference type="Proteomes" id="UP001316803">
    <property type="component" value="Unassembled WGS sequence"/>
</dbReference>
<dbReference type="PANTHER" id="PTHR12181">
    <property type="entry name" value="LIPIN"/>
    <property type="match status" value="1"/>
</dbReference>
<dbReference type="FunFam" id="3.40.50.1000:FF:000063">
    <property type="entry name" value="Nuclear elongation and deformation protein"/>
    <property type="match status" value="1"/>
</dbReference>
<comment type="similarity">
    <text evidence="1">Belongs to the lipin family.</text>
</comment>